<keyword evidence="1" id="KW-1185">Reference proteome</keyword>
<evidence type="ECO:0000313" key="1">
    <source>
        <dbReference type="Proteomes" id="UP000036681"/>
    </source>
</evidence>
<accession>A0A0M3IAP3</accession>
<reference evidence="2" key="1">
    <citation type="submission" date="2017-02" db="UniProtKB">
        <authorList>
            <consortium name="WormBaseParasite"/>
        </authorList>
    </citation>
    <scope>IDENTIFICATION</scope>
</reference>
<dbReference type="AlphaFoldDB" id="A0A0M3IAP3"/>
<protein>
    <submittedName>
        <fullName evidence="2">Uncharacterized protein</fullName>
    </submittedName>
</protein>
<organism evidence="1 2">
    <name type="scientific">Ascaris lumbricoides</name>
    <name type="common">Giant roundworm</name>
    <dbReference type="NCBI Taxonomy" id="6252"/>
    <lineage>
        <taxon>Eukaryota</taxon>
        <taxon>Metazoa</taxon>
        <taxon>Ecdysozoa</taxon>
        <taxon>Nematoda</taxon>
        <taxon>Chromadorea</taxon>
        <taxon>Rhabditida</taxon>
        <taxon>Spirurina</taxon>
        <taxon>Ascaridomorpha</taxon>
        <taxon>Ascaridoidea</taxon>
        <taxon>Ascarididae</taxon>
        <taxon>Ascaris</taxon>
    </lineage>
</organism>
<evidence type="ECO:0000313" key="2">
    <source>
        <dbReference type="WBParaSite" id="ALUE_0001467601-mRNA-1"/>
    </source>
</evidence>
<proteinExistence type="predicted"/>
<dbReference type="WBParaSite" id="ALUE_0001467601-mRNA-1">
    <property type="protein sequence ID" value="ALUE_0001467601-mRNA-1"/>
    <property type="gene ID" value="ALUE_0001467601"/>
</dbReference>
<dbReference type="Proteomes" id="UP000036681">
    <property type="component" value="Unplaced"/>
</dbReference>
<name>A0A0M3IAP3_ASCLU</name>
<sequence>MNVEDHVMTPVEEFSESEEEYQCSYDPLPSTSMTNTCDDVDMAAKHQSGPFLNNPPSNPHIFTQNGLFYLQSESKNCMTDRVVKCPTIQSTQANVFASPDMLRNSLIWDQWLCCLATTLTPQQWQHYWINYLTLFGTSALPPHLADFFHLATRPRNSSDNTLQQTIHGRPVVSVEDDGDACLCNSL</sequence>